<keyword evidence="2" id="KW-0732">Signal</keyword>
<organism evidence="3 4">
    <name type="scientific">Lasiosphaeria miniovina</name>
    <dbReference type="NCBI Taxonomy" id="1954250"/>
    <lineage>
        <taxon>Eukaryota</taxon>
        <taxon>Fungi</taxon>
        <taxon>Dikarya</taxon>
        <taxon>Ascomycota</taxon>
        <taxon>Pezizomycotina</taxon>
        <taxon>Sordariomycetes</taxon>
        <taxon>Sordariomycetidae</taxon>
        <taxon>Sordariales</taxon>
        <taxon>Lasiosphaeriaceae</taxon>
        <taxon>Lasiosphaeria</taxon>
    </lineage>
</organism>
<protein>
    <submittedName>
        <fullName evidence="3">Uncharacterized protein</fullName>
    </submittedName>
</protein>
<keyword evidence="1" id="KW-0472">Membrane</keyword>
<evidence type="ECO:0000313" key="3">
    <source>
        <dbReference type="EMBL" id="KAK0727795.1"/>
    </source>
</evidence>
<reference evidence="3" key="1">
    <citation type="submission" date="2023-06" db="EMBL/GenBank/DDBJ databases">
        <title>Genome-scale phylogeny and comparative genomics of the fungal order Sordariales.</title>
        <authorList>
            <consortium name="Lawrence Berkeley National Laboratory"/>
            <person name="Hensen N."/>
            <person name="Bonometti L."/>
            <person name="Westerberg I."/>
            <person name="Brannstrom I.O."/>
            <person name="Guillou S."/>
            <person name="Cros-Aarteil S."/>
            <person name="Calhoun S."/>
            <person name="Haridas S."/>
            <person name="Kuo A."/>
            <person name="Mondo S."/>
            <person name="Pangilinan J."/>
            <person name="Riley R."/>
            <person name="LaButti K."/>
            <person name="Andreopoulos B."/>
            <person name="Lipzen A."/>
            <person name="Chen C."/>
            <person name="Yanf M."/>
            <person name="Daum C."/>
            <person name="Ng V."/>
            <person name="Clum A."/>
            <person name="Steindorff A."/>
            <person name="Ohm R."/>
            <person name="Martin F."/>
            <person name="Silar P."/>
            <person name="Natvig D."/>
            <person name="Lalanne C."/>
            <person name="Gautier V."/>
            <person name="Ament-velasquez S.L."/>
            <person name="Kruys A."/>
            <person name="Hutchinson M.I."/>
            <person name="Powell A.J."/>
            <person name="Barry K."/>
            <person name="Miller A.N."/>
            <person name="Grigoriev I.V."/>
            <person name="Debuchy R."/>
            <person name="Gladieux P."/>
            <person name="Thoren M.H."/>
            <person name="Johannesson H."/>
        </authorList>
    </citation>
    <scope>NUCLEOTIDE SEQUENCE</scope>
    <source>
        <strain evidence="3">SMH2392-1A</strain>
    </source>
</reference>
<dbReference type="Proteomes" id="UP001172101">
    <property type="component" value="Unassembled WGS sequence"/>
</dbReference>
<accession>A0AA40B4X2</accession>
<feature type="chain" id="PRO_5041276099" evidence="2">
    <location>
        <begin position="20"/>
        <end position="108"/>
    </location>
</feature>
<dbReference type="EMBL" id="JAUIRO010000002">
    <property type="protein sequence ID" value="KAK0727795.1"/>
    <property type="molecule type" value="Genomic_DNA"/>
</dbReference>
<keyword evidence="4" id="KW-1185">Reference proteome</keyword>
<comment type="caution">
    <text evidence="3">The sequence shown here is derived from an EMBL/GenBank/DDBJ whole genome shotgun (WGS) entry which is preliminary data.</text>
</comment>
<proteinExistence type="predicted"/>
<keyword evidence="1" id="KW-1133">Transmembrane helix</keyword>
<feature type="signal peptide" evidence="2">
    <location>
        <begin position="1"/>
        <end position="19"/>
    </location>
</feature>
<keyword evidence="1" id="KW-0812">Transmembrane</keyword>
<sequence>MAATVAALWLDFMVPEGLGLSCNMPVLALVLALVLAPALERGMTTTTMSRTVLRRLKLVATASCTTSATSARSFMMLTKTTPLPLPAATLPWRTCVRRWPRWRCECGC</sequence>
<evidence type="ECO:0000256" key="1">
    <source>
        <dbReference type="SAM" id="Phobius"/>
    </source>
</evidence>
<dbReference type="RefSeq" id="XP_060300650.1">
    <property type="nucleotide sequence ID" value="XM_060441316.1"/>
</dbReference>
<dbReference type="GeneID" id="85324586"/>
<name>A0AA40B4X2_9PEZI</name>
<evidence type="ECO:0000313" key="4">
    <source>
        <dbReference type="Proteomes" id="UP001172101"/>
    </source>
</evidence>
<feature type="transmembrane region" description="Helical" evidence="1">
    <location>
        <begin position="18"/>
        <end position="39"/>
    </location>
</feature>
<evidence type="ECO:0000256" key="2">
    <source>
        <dbReference type="SAM" id="SignalP"/>
    </source>
</evidence>
<dbReference type="AlphaFoldDB" id="A0AA40B4X2"/>
<gene>
    <name evidence="3" type="ORF">B0T26DRAFT_695739</name>
</gene>